<feature type="compositionally biased region" description="Low complexity" evidence="2">
    <location>
        <begin position="549"/>
        <end position="570"/>
    </location>
</feature>
<reference evidence="6" key="3">
    <citation type="submission" date="2017-10" db="EMBL/GenBank/DDBJ databases">
        <authorList>
            <person name="Banno H."/>
            <person name="Chua N.-H."/>
        </authorList>
    </citation>
    <scope>NUCLEOTIDE SEQUENCE [LARGE SCALE GENOMIC DNA]</scope>
    <source>
        <strain evidence="6">Kuenenia_mbr1_ru-nijmegen</strain>
    </source>
</reference>
<dbReference type="KEGG" id="kst:KSMBR1_3563"/>
<feature type="compositionally biased region" description="Polar residues" evidence="2">
    <location>
        <begin position="1"/>
        <end position="13"/>
    </location>
</feature>
<accession>Q1Q3W5</accession>
<comment type="similarity">
    <text evidence="1">Belongs to the glutamate synthase family.</text>
</comment>
<dbReference type="GO" id="GO:0006537">
    <property type="term" value="P:glutamate biosynthetic process"/>
    <property type="evidence" value="ECO:0007669"/>
    <property type="project" value="InterPro"/>
</dbReference>
<reference evidence="5 8" key="5">
    <citation type="submission" date="2020-02" db="EMBL/GenBank/DDBJ databases">
        <title>Newly sequenced genome of strain CSTR1 showed variability in Candidatus Kuenenia stuttgartiensis genomes.</title>
        <authorList>
            <person name="Ding C."/>
            <person name="Adrian L."/>
        </authorList>
    </citation>
    <scope>NUCLEOTIDE SEQUENCE [LARGE SCALE GENOMIC DNA]</scope>
    <source>
        <strain evidence="5 8">CSTR1</strain>
    </source>
</reference>
<evidence type="ECO:0000313" key="5">
    <source>
        <dbReference type="EMBL" id="QII11817.1"/>
    </source>
</evidence>
<dbReference type="InterPro" id="IPR002932">
    <property type="entry name" value="Glu_synthdom"/>
</dbReference>
<dbReference type="PANTHER" id="PTHR43819:SF1">
    <property type="entry name" value="ARCHAEAL-TYPE GLUTAMATE SYNTHASE [NADPH]"/>
    <property type="match status" value="1"/>
</dbReference>
<organism evidence="4">
    <name type="scientific">Kuenenia stuttgartiensis</name>
    <dbReference type="NCBI Taxonomy" id="174633"/>
    <lineage>
        <taxon>Bacteria</taxon>
        <taxon>Pseudomonadati</taxon>
        <taxon>Planctomycetota</taxon>
        <taxon>Candidatus Brocadiia</taxon>
        <taxon>Candidatus Brocadiales</taxon>
        <taxon>Candidatus Brocadiaceae</taxon>
        <taxon>Candidatus Kuenenia</taxon>
    </lineage>
</organism>
<dbReference type="EMBL" id="CT573071">
    <property type="protein sequence ID" value="CAJ74711.1"/>
    <property type="molecule type" value="Genomic_DNA"/>
</dbReference>
<dbReference type="OrthoDB" id="9758182at2"/>
<keyword evidence="5" id="KW-0560">Oxidoreductase</keyword>
<proteinExistence type="inferred from homology"/>
<evidence type="ECO:0000256" key="1">
    <source>
        <dbReference type="ARBA" id="ARBA00009716"/>
    </source>
</evidence>
<reference evidence="4" key="1">
    <citation type="journal article" date="2006" name="Nature">
        <title>Deciphering the evolution and metabolism of an anammox bacterium from a community genome.</title>
        <authorList>
            <person name="Strous M."/>
            <person name="Pelletier E."/>
            <person name="Mangenot S."/>
            <person name="Rattei T."/>
            <person name="Lehner A."/>
            <person name="Taylor M.W."/>
            <person name="Horn M."/>
            <person name="Daims H."/>
            <person name="Bartol-Mavel D."/>
            <person name="Wincker P."/>
            <person name="Barbe V."/>
            <person name="Fonknechten N."/>
            <person name="Vallenet D."/>
            <person name="Segurens B."/>
            <person name="Schenowitz-Truong C."/>
            <person name="Medigue C."/>
            <person name="Collingro A."/>
            <person name="Snel B."/>
            <person name="Dutilh B.E."/>
            <person name="OpDenCamp H.J.M."/>
            <person name="vanDerDrift C."/>
            <person name="Cirpus I."/>
            <person name="vanDePas-Schoonen K.T."/>
            <person name="Harhangi H.R."/>
            <person name="vanNiftrik L."/>
            <person name="Schmid M."/>
            <person name="Keltjens J."/>
            <person name="vanDeVossenberg J."/>
            <person name="Kartal B."/>
            <person name="Meier H."/>
            <person name="Frishman D."/>
            <person name="Huynen M.A."/>
            <person name="Mewes H."/>
            <person name="Weissenbach J."/>
            <person name="Jetten M.S.M."/>
            <person name="Wagner M."/>
            <person name="LePaslier D."/>
        </authorList>
    </citation>
    <scope>NUCLEOTIDE SEQUENCE</scope>
</reference>
<dbReference type="RefSeq" id="WP_099326556.1">
    <property type="nucleotide sequence ID" value="NZ_CP049055.1"/>
</dbReference>
<sequence>MSFSKPNASAATRTKNRTPNDRNASSGMCSVCVDDCPGICEIGKSAFRSVENLYPQPFGVITAGADKEYPVDFSHLNIMGTAVGAVGIAPDSDKAIFDNVNTETRLGKDKGIKLKMPIMIPGLGSTKVAKTHWDGLAIGSAISGTALTIGENVGGMDEQSKISNGKITHCPDLEYRVKTYQSWQQDGYGLIVMQENVEDSRLGILEYGVEKLGVQAVEMKWGQGAKDIGGEVKINNLEKAKMLRDRGYIVLPDPYDKEVTGSFGKSFKEFERHSRVGMVNEDDFVKRVKALRNAGAKYVFLKTGAYRPADLARAVWYCSIAGVDVLTVDGAGGGTGMSPWHMMNEWGVPTLYISALTYNYVHQLASKGHYVPDIILAGGFAFEDDIFKAFALGAPYVKAVGMARSPLCASHVGTVVANQIKEGKIDKFIADYGSNVEEIFVLASKVKRLFGTGKKEVPPNALGLYSYYQRLSQGLRQLMCGSRKFALEYITRDDIVTLTRDAADVTGITYIMDADKAEAQKILSGKGSKSKTKPVAKAKTVTKEKAVKKAAPSKTKPAAKAASAVMPKAKTAVKKKGGK</sequence>
<dbReference type="EC" id="1.4.1.13" evidence="5"/>
<dbReference type="Pfam" id="PF01645">
    <property type="entry name" value="Glu_synthase"/>
    <property type="match status" value="1"/>
</dbReference>
<evidence type="ECO:0000313" key="4">
    <source>
        <dbReference type="EMBL" id="CAJ74711.1"/>
    </source>
</evidence>
<dbReference type="SUPFAM" id="SSF51395">
    <property type="entry name" value="FMN-linked oxidoreductases"/>
    <property type="match status" value="1"/>
</dbReference>
<keyword evidence="7" id="KW-1185">Reference proteome</keyword>
<dbReference type="CDD" id="cd02808">
    <property type="entry name" value="GltS_FMN"/>
    <property type="match status" value="1"/>
</dbReference>
<dbReference type="InterPro" id="IPR013785">
    <property type="entry name" value="Aldolase_TIM"/>
</dbReference>
<dbReference type="EMBL" id="LT934425">
    <property type="protein sequence ID" value="SOH06036.1"/>
    <property type="molecule type" value="Genomic_DNA"/>
</dbReference>
<evidence type="ECO:0000256" key="2">
    <source>
        <dbReference type="SAM" id="MobiDB-lite"/>
    </source>
</evidence>
<reference evidence="7" key="4">
    <citation type="submission" date="2017-10" db="EMBL/GenBank/DDBJ databases">
        <authorList>
            <person name="Frank J."/>
        </authorList>
    </citation>
    <scope>NUCLEOTIDE SEQUENCE [LARGE SCALE GENOMIC DNA]</scope>
</reference>
<reference evidence="4" key="2">
    <citation type="submission" date="2006-01" db="EMBL/GenBank/DDBJ databases">
        <authorList>
            <person name="Genoscope"/>
        </authorList>
    </citation>
    <scope>NUCLEOTIDE SEQUENCE</scope>
</reference>
<dbReference type="EMBL" id="CP049055">
    <property type="protein sequence ID" value="QII11817.1"/>
    <property type="molecule type" value="Genomic_DNA"/>
</dbReference>
<name>Q1Q3W5_KUEST</name>
<dbReference type="Proteomes" id="UP000221734">
    <property type="component" value="Chromosome Kuenenia_stuttgartiensis_MBR1"/>
</dbReference>
<gene>
    <name evidence="5" type="ORF">KsCSTR_24380</name>
    <name evidence="6" type="ORF">KSMBR1_3563</name>
    <name evidence="4" type="ORF">kuste3948</name>
</gene>
<dbReference type="AlphaFoldDB" id="Q1Q3W5"/>
<evidence type="ECO:0000313" key="7">
    <source>
        <dbReference type="Proteomes" id="UP000221734"/>
    </source>
</evidence>
<feature type="region of interest" description="Disordered" evidence="2">
    <location>
        <begin position="525"/>
        <end position="579"/>
    </location>
</feature>
<feature type="domain" description="Glutamate synthase" evidence="3">
    <location>
        <begin position="278"/>
        <end position="409"/>
    </location>
</feature>
<dbReference type="Gene3D" id="3.20.20.70">
    <property type="entry name" value="Aldolase class I"/>
    <property type="match status" value="1"/>
</dbReference>
<evidence type="ECO:0000313" key="8">
    <source>
        <dbReference type="Proteomes" id="UP000501926"/>
    </source>
</evidence>
<dbReference type="GO" id="GO:0004355">
    <property type="term" value="F:glutamate synthase (NADPH) activity"/>
    <property type="evidence" value="ECO:0007669"/>
    <property type="project" value="UniProtKB-EC"/>
</dbReference>
<feature type="region of interest" description="Disordered" evidence="2">
    <location>
        <begin position="1"/>
        <end position="26"/>
    </location>
</feature>
<protein>
    <submittedName>
        <fullName evidence="5">Glutamate synthase (NADPH) large chain</fullName>
        <ecNumber evidence="5">1.4.1.13</ecNumber>
    </submittedName>
</protein>
<dbReference type="PANTHER" id="PTHR43819">
    <property type="entry name" value="ARCHAEAL-TYPE GLUTAMATE SYNTHASE [NADPH]"/>
    <property type="match status" value="1"/>
</dbReference>
<evidence type="ECO:0000259" key="3">
    <source>
        <dbReference type="Pfam" id="PF01645"/>
    </source>
</evidence>
<dbReference type="Proteomes" id="UP000501926">
    <property type="component" value="Chromosome"/>
</dbReference>
<evidence type="ECO:0000313" key="6">
    <source>
        <dbReference type="EMBL" id="SOH06036.1"/>
    </source>
</evidence>